<keyword evidence="3" id="KW-1185">Reference proteome</keyword>
<comment type="caution">
    <text evidence="2">The sequence shown here is derived from an EMBL/GenBank/DDBJ whole genome shotgun (WGS) entry which is preliminary data.</text>
</comment>
<dbReference type="Proteomes" id="UP000555003">
    <property type="component" value="Unassembled WGS sequence"/>
</dbReference>
<dbReference type="PANTHER" id="PTHR22916">
    <property type="entry name" value="GLYCOSYLTRANSFERASE"/>
    <property type="match status" value="1"/>
</dbReference>
<dbReference type="Pfam" id="PF00535">
    <property type="entry name" value="Glycos_transf_2"/>
    <property type="match status" value="1"/>
</dbReference>
<reference evidence="2 3" key="1">
    <citation type="submission" date="2020-08" db="EMBL/GenBank/DDBJ databases">
        <title>Genomic Encyclopedia of Type Strains, Phase IV (KMG-IV): sequencing the most valuable type-strain genomes for metagenomic binning, comparative biology and taxonomic classification.</title>
        <authorList>
            <person name="Goeker M."/>
        </authorList>
    </citation>
    <scope>NUCLEOTIDE SEQUENCE [LARGE SCALE GENOMIC DNA]</scope>
    <source>
        <strain evidence="2 3">DSM 100397</strain>
    </source>
</reference>
<dbReference type="RefSeq" id="WP_182494590.1">
    <property type="nucleotide sequence ID" value="NZ_JACJIS010000006.1"/>
</dbReference>
<dbReference type="InterPro" id="IPR029044">
    <property type="entry name" value="Nucleotide-diphossugar_trans"/>
</dbReference>
<evidence type="ECO:0000313" key="3">
    <source>
        <dbReference type="Proteomes" id="UP000555003"/>
    </source>
</evidence>
<dbReference type="PANTHER" id="PTHR22916:SF3">
    <property type="entry name" value="UDP-GLCNAC:BETAGAL BETA-1,3-N-ACETYLGLUCOSAMINYLTRANSFERASE-LIKE PROTEIN 1"/>
    <property type="match status" value="1"/>
</dbReference>
<accession>A0ABR6DVB6</accession>
<sequence length="314" mass="36139">MPLFSVIVPLYNKEKSIQNTLKSALDQTFTDFEIIIINDGSTDKSESKALAINDSRIRLFSTENQGVSAARNYGIAKASGTLIAFLDADDYWFPNHLKQLSELYEMFPQCGLYCTNYERFYNPNKIIKPTYVAIPHHPWKGIVNDFFQSSYIDRIAWTSAVAVPKTVIDTVGNFKTTITLGAGEDTDLWLRIALRFDVAFDNEISARHMLDAENRVSLASTLKRSFAKLDEFKEEEKNNPSLKKYLDLHRIFFAIRHKLAGDAKTFDFYMQSVDRSNIPFKTKIILAMPTFLIRKLYAFKKYLEQKNILISIYD</sequence>
<dbReference type="SUPFAM" id="SSF53448">
    <property type="entry name" value="Nucleotide-diphospho-sugar transferases"/>
    <property type="match status" value="1"/>
</dbReference>
<dbReference type="EMBL" id="JACJIS010000006">
    <property type="protein sequence ID" value="MBA9075261.1"/>
    <property type="molecule type" value="Genomic_DNA"/>
</dbReference>
<dbReference type="Gene3D" id="3.90.550.10">
    <property type="entry name" value="Spore Coat Polysaccharide Biosynthesis Protein SpsA, Chain A"/>
    <property type="match status" value="1"/>
</dbReference>
<protein>
    <submittedName>
        <fullName evidence="2">Glycosyltransferase involved in cell wall biosynthesis</fullName>
    </submittedName>
</protein>
<evidence type="ECO:0000313" key="2">
    <source>
        <dbReference type="EMBL" id="MBA9075261.1"/>
    </source>
</evidence>
<feature type="domain" description="Glycosyltransferase 2-like" evidence="1">
    <location>
        <begin position="5"/>
        <end position="129"/>
    </location>
</feature>
<evidence type="ECO:0000259" key="1">
    <source>
        <dbReference type="Pfam" id="PF00535"/>
    </source>
</evidence>
<dbReference type="CDD" id="cd00761">
    <property type="entry name" value="Glyco_tranf_GTA_type"/>
    <property type="match status" value="1"/>
</dbReference>
<dbReference type="InterPro" id="IPR001173">
    <property type="entry name" value="Glyco_trans_2-like"/>
</dbReference>
<gene>
    <name evidence="2" type="ORF">GGR22_003447</name>
</gene>
<proteinExistence type="predicted"/>
<organism evidence="2 3">
    <name type="scientific">Flavobacterium gossypii</name>
    <dbReference type="NCBI Taxonomy" id="1646119"/>
    <lineage>
        <taxon>Bacteria</taxon>
        <taxon>Pseudomonadati</taxon>
        <taxon>Bacteroidota</taxon>
        <taxon>Flavobacteriia</taxon>
        <taxon>Flavobacteriales</taxon>
        <taxon>Flavobacteriaceae</taxon>
        <taxon>Flavobacterium</taxon>
    </lineage>
</organism>
<name>A0ABR6DVB6_9FLAO</name>